<accession>G1N948</accession>
<keyword evidence="6" id="KW-0458">Lysosome</keyword>
<dbReference type="Pfam" id="PF14638">
    <property type="entry name" value="FNIP_C"/>
    <property type="match status" value="1"/>
</dbReference>
<evidence type="ECO:0000256" key="6">
    <source>
        <dbReference type="ARBA" id="ARBA00023228"/>
    </source>
</evidence>
<feature type="compositionally biased region" description="Basic and acidic residues" evidence="7">
    <location>
        <begin position="888"/>
        <end position="901"/>
    </location>
</feature>
<evidence type="ECO:0000256" key="1">
    <source>
        <dbReference type="ARBA" id="ARBA00004496"/>
    </source>
</evidence>
<dbReference type="Pfam" id="PF14637">
    <property type="entry name" value="FNIP_M"/>
    <property type="match status" value="1"/>
</dbReference>
<evidence type="ECO:0000256" key="3">
    <source>
        <dbReference type="ARBA" id="ARBA00007541"/>
    </source>
</evidence>
<dbReference type="KEGG" id="mgp:104913320"/>
<dbReference type="InterPro" id="IPR028085">
    <property type="entry name" value="FNIP_mid_dom"/>
</dbReference>
<comment type="subcellular location">
    <subcellularLocation>
        <location evidence="1">Cytoplasm</location>
    </subcellularLocation>
    <subcellularLocation>
        <location evidence="2">Lysosome membrane</location>
    </subcellularLocation>
</comment>
<dbReference type="PANTHER" id="PTHR21634:SF12">
    <property type="entry name" value="FOLLICULIN-INTERACTING PROTEIN 1"/>
    <property type="match status" value="1"/>
</dbReference>
<feature type="region of interest" description="Disordered" evidence="7">
    <location>
        <begin position="603"/>
        <end position="644"/>
    </location>
</feature>
<dbReference type="GO" id="GO:0042030">
    <property type="term" value="F:ATPase inhibitor activity"/>
    <property type="evidence" value="ECO:0007669"/>
    <property type="project" value="TreeGrafter"/>
</dbReference>
<dbReference type="GO" id="GO:0051087">
    <property type="term" value="F:protein-folding chaperone binding"/>
    <property type="evidence" value="ECO:0007669"/>
    <property type="project" value="TreeGrafter"/>
</dbReference>
<dbReference type="PROSITE" id="PS51836">
    <property type="entry name" value="DENN_FNIP12"/>
    <property type="match status" value="1"/>
</dbReference>
<dbReference type="Ensembl" id="ENSMGAT00000009717.3">
    <property type="protein sequence ID" value="ENSMGAP00000008907.3"/>
    <property type="gene ID" value="ENSMGAG00000008646.3"/>
</dbReference>
<dbReference type="InterPro" id="IPR026156">
    <property type="entry name" value="FNIP_fam"/>
</dbReference>
<dbReference type="InterPro" id="IPR037545">
    <property type="entry name" value="DENN_FNIP1/2"/>
</dbReference>
<evidence type="ECO:0000256" key="5">
    <source>
        <dbReference type="ARBA" id="ARBA00023136"/>
    </source>
</evidence>
<dbReference type="Bgee" id="ENSMGAG00000008646">
    <property type="expression patterns" value="Expressed in pectoralis major and 17 other cell types or tissues"/>
</dbReference>
<dbReference type="Proteomes" id="UP000001645">
    <property type="component" value="Chromosome 15"/>
</dbReference>
<sequence>MLPSWPLPEFDPSQIRLIVYQDCERRGRNVLFDSSAKRKIEDVSVSKLCSDAQVRVFGKCCQLKPGGDSSSSLDSSINSSSSFSDAKEQCPKYQGSRCSSDANMLGEMMFGSVAMSYKGSTLKIHQIRSPPQLMLSKVFTARTGSSIYGSLNTLQDSLEFINQDSNTLKPDHSTIMNGLLGNIGLSQLCSPRRAFSEQGPLRLIRSASFFAVHSNPMDMPGREQNEDRDSGIARSASLSSLLITPFPSPGSSFNKSCASSYQRRWRRSQTTSLENGVFPRWSMDESFNLSDDSSGPSPGIVRKKKIAIGVIFSLSRDEDENNKFNEFFFSHFPLFESHMNKLKSAIEQAMKMSRRSADASQRSLAYNRIVDALNEFRTTICNLYTMPRIGEPVWLTMMSGTPEKNQLCHRFMKEFTFLMENAAKNQFLPALLTAVLTNHLAWVPTVMPNGQPPIRIFLEKHSSQSVDMLAKTHPYNPLWAQLGDLYGAIGSPVRLAKTVVVGKRHDLVQRLLYFLTYFIRCSELQETHLLENGEDEAIVMPGTVITTTLEKGEVEESEYVLVTMHKNRGNLLPKESEEMRTPNCSCKNCKCPISLAQNIEDVSQQEREDAQNTPKVELETSSDESRTIVPDDGQEDAADGHQLRTCQDTKLESVVCTGSPEKRVLAESGLEATASIWRNEDVLEAGSQAMGATRSPGIAVEKKPPDKLFCDAFPCSAAEAQTKVTFLIGDSMSPDSDIELRSQAVVEQIARHHSPPAAEEGVSADQNCEAKQTVEDQNRDCGTAEPFPQVASEHQSWNPNAYNAESMSLFDDNFTEDGSVETRTMDDLPGQAAAELLTHNSSLEFSKKLCTKTSKPPSEFCKFMDSVRQETYKNCFAEQDQREKISIRVPHGDRENTEKKVAPGIDWDIPRNESSDSALGDSESEDTGHELTRPSSNYYGGEQEDWAEEYEIPFPGSKLVEVNSVQPSIANFGRSLLGGYCSSYVPDFVLQGIGSDEKLRHCLVSDLSHAVQHPVLDEPIAEAVCIIADTDKWTVQVASSQRRMIDNKLGKEVLVSSLVSNLLHSTLQLYKHNLSPNFCVMHLEDRLQELYFKSKMLSEYLKGQMRVHVKELGVVLGIESSDLPLLAAVASTHSPYVAQILL</sequence>
<evidence type="ECO:0000256" key="7">
    <source>
        <dbReference type="SAM" id="MobiDB-lite"/>
    </source>
</evidence>
<feature type="region of interest" description="Disordered" evidence="7">
    <location>
        <begin position="65"/>
        <end position="93"/>
    </location>
</feature>
<dbReference type="Pfam" id="PF14636">
    <property type="entry name" value="FNIP_N"/>
    <property type="match status" value="1"/>
</dbReference>
<evidence type="ECO:0000259" key="8">
    <source>
        <dbReference type="PROSITE" id="PS51836"/>
    </source>
</evidence>
<gene>
    <name evidence="9" type="primary">FNIP1</name>
</gene>
<dbReference type="InterPro" id="IPR028084">
    <property type="entry name" value="FNIP_N_dom"/>
</dbReference>
<dbReference type="OrthoDB" id="10051712at2759"/>
<feature type="domain" description="UDENN FNIP1/2-type" evidence="8">
    <location>
        <begin position="10"/>
        <end position="1133"/>
    </location>
</feature>
<evidence type="ECO:0000313" key="10">
    <source>
        <dbReference type="Proteomes" id="UP000001645"/>
    </source>
</evidence>
<reference evidence="9" key="3">
    <citation type="submission" date="2025-09" db="UniProtKB">
        <authorList>
            <consortium name="Ensembl"/>
        </authorList>
    </citation>
    <scope>IDENTIFICATION</scope>
</reference>
<evidence type="ECO:0000313" key="9">
    <source>
        <dbReference type="Ensembl" id="ENSMGAP00000008907.3"/>
    </source>
</evidence>
<keyword evidence="4" id="KW-0963">Cytoplasm</keyword>
<evidence type="ECO:0000256" key="4">
    <source>
        <dbReference type="ARBA" id="ARBA00022490"/>
    </source>
</evidence>
<feature type="compositionally biased region" description="Low complexity" evidence="7">
    <location>
        <begin position="68"/>
        <end position="84"/>
    </location>
</feature>
<dbReference type="GeneID" id="104913320"/>
<dbReference type="InterPro" id="IPR028086">
    <property type="entry name" value="FNIP_C_dom"/>
</dbReference>
<dbReference type="RefSeq" id="XP_010717557.1">
    <property type="nucleotide sequence ID" value="XM_010719255.3"/>
</dbReference>
<proteinExistence type="inferred from homology"/>
<dbReference type="HOGENOM" id="CLU_003447_0_0_1"/>
<reference evidence="9" key="2">
    <citation type="submission" date="2025-08" db="UniProtKB">
        <authorList>
            <consortium name="Ensembl"/>
        </authorList>
    </citation>
    <scope>IDENTIFICATION</scope>
</reference>
<reference evidence="9 10" key="1">
    <citation type="journal article" date="2010" name="PLoS Biol.">
        <title>Multi-platform next-generation sequencing of the domestic turkey (Meleagris gallopavo): genome assembly and analysis.</title>
        <authorList>
            <person name="Dalloul R.A."/>
            <person name="Long J.A."/>
            <person name="Zimin A.V."/>
            <person name="Aslam L."/>
            <person name="Beal K."/>
            <person name="Blomberg L.A."/>
            <person name="Bouffard P."/>
            <person name="Burt D.W."/>
            <person name="Crasta O."/>
            <person name="Crooijmans R.P."/>
            <person name="Cooper K."/>
            <person name="Coulombe R.A."/>
            <person name="De S."/>
            <person name="Delany M.E."/>
            <person name="Dodgson J.B."/>
            <person name="Dong J.J."/>
            <person name="Evans C."/>
            <person name="Frederickson K.M."/>
            <person name="Flicek P."/>
            <person name="Florea L."/>
            <person name="Folkerts O."/>
            <person name="Groenen M.A."/>
            <person name="Harkins T.T."/>
            <person name="Herrero J."/>
            <person name="Hoffmann S."/>
            <person name="Megens H.J."/>
            <person name="Jiang A."/>
            <person name="de Jong P."/>
            <person name="Kaiser P."/>
            <person name="Kim H."/>
            <person name="Kim K.W."/>
            <person name="Kim S."/>
            <person name="Langenberger D."/>
            <person name="Lee M.K."/>
            <person name="Lee T."/>
            <person name="Mane S."/>
            <person name="Marcais G."/>
            <person name="Marz M."/>
            <person name="McElroy A.P."/>
            <person name="Modise T."/>
            <person name="Nefedov M."/>
            <person name="Notredame C."/>
            <person name="Paton I.R."/>
            <person name="Payne W.S."/>
            <person name="Pertea G."/>
            <person name="Prickett D."/>
            <person name="Puiu D."/>
            <person name="Qioa D."/>
            <person name="Raineri E."/>
            <person name="Ruffier M."/>
            <person name="Salzberg S.L."/>
            <person name="Schatz M.C."/>
            <person name="Scheuring C."/>
            <person name="Schmidt C.J."/>
            <person name="Schroeder S."/>
            <person name="Searle S.M."/>
            <person name="Smith E.J."/>
            <person name="Smith J."/>
            <person name="Sonstegard T.S."/>
            <person name="Stadler P.F."/>
            <person name="Tafer H."/>
            <person name="Tu Z.J."/>
            <person name="Van Tassell C.P."/>
            <person name="Vilella A.J."/>
            <person name="Williams K.P."/>
            <person name="Yorke J.A."/>
            <person name="Zhang L."/>
            <person name="Zhang H.B."/>
            <person name="Zhang X."/>
            <person name="Zhang Y."/>
            <person name="Reed K.M."/>
        </authorList>
    </citation>
    <scope>NUCLEOTIDE SEQUENCE [LARGE SCALE GENOMIC DNA]</scope>
</reference>
<dbReference type="GeneTree" id="ENSGT00390000009391"/>
<dbReference type="PRINTS" id="PR02073">
    <property type="entry name" value="FOLLICULNIP1"/>
</dbReference>
<feature type="region of interest" description="Disordered" evidence="7">
    <location>
        <begin position="888"/>
        <end position="940"/>
    </location>
</feature>
<organism evidence="9 10">
    <name type="scientific">Meleagris gallopavo</name>
    <name type="common">Wild turkey</name>
    <dbReference type="NCBI Taxonomy" id="9103"/>
    <lineage>
        <taxon>Eukaryota</taxon>
        <taxon>Metazoa</taxon>
        <taxon>Chordata</taxon>
        <taxon>Craniata</taxon>
        <taxon>Vertebrata</taxon>
        <taxon>Euteleostomi</taxon>
        <taxon>Archelosauria</taxon>
        <taxon>Archosauria</taxon>
        <taxon>Dinosauria</taxon>
        <taxon>Saurischia</taxon>
        <taxon>Theropoda</taxon>
        <taxon>Coelurosauria</taxon>
        <taxon>Aves</taxon>
        <taxon>Neognathae</taxon>
        <taxon>Galloanserae</taxon>
        <taxon>Galliformes</taxon>
        <taxon>Phasianidae</taxon>
        <taxon>Meleagridinae</taxon>
        <taxon>Meleagris</taxon>
    </lineage>
</organism>
<comment type="similarity">
    <text evidence="3">Belongs to the FNIP family.</text>
</comment>
<keyword evidence="5" id="KW-0472">Membrane</keyword>
<dbReference type="InParanoid" id="G1N948"/>
<dbReference type="PANTHER" id="PTHR21634">
    <property type="entry name" value="RE13835P"/>
    <property type="match status" value="1"/>
</dbReference>
<dbReference type="GO" id="GO:0005765">
    <property type="term" value="C:lysosomal membrane"/>
    <property type="evidence" value="ECO:0007669"/>
    <property type="project" value="UniProtKB-SubCell"/>
</dbReference>
<protein>
    <submittedName>
        <fullName evidence="9">Folliculin interacting protein 1</fullName>
    </submittedName>
</protein>
<name>G1N948_MELGA</name>
<dbReference type="CTD" id="96459"/>
<keyword evidence="10" id="KW-1185">Reference proteome</keyword>
<dbReference type="AlphaFoldDB" id="G1N948"/>
<evidence type="ECO:0000256" key="2">
    <source>
        <dbReference type="ARBA" id="ARBA00004656"/>
    </source>
</evidence>